<dbReference type="SUPFAM" id="SSF52540">
    <property type="entry name" value="P-loop containing nucleoside triphosphate hydrolases"/>
    <property type="match status" value="1"/>
</dbReference>
<proteinExistence type="inferred from homology"/>
<keyword evidence="1 5" id="KW-0808">Transferase</keyword>
<dbReference type="PANTHER" id="PTHR23359">
    <property type="entry name" value="NUCLEOTIDE KINASE"/>
    <property type="match status" value="1"/>
</dbReference>
<dbReference type="EMBL" id="LS992154">
    <property type="protein sequence ID" value="SYX09214.1"/>
    <property type="molecule type" value="Genomic_DNA"/>
</dbReference>
<comment type="subcellular location">
    <subcellularLocation>
        <location evidence="6">Cytoplasm</location>
    </subcellularLocation>
</comment>
<comment type="catalytic activity">
    <reaction evidence="6">
        <text>AMP + ATP = 2 ADP</text>
        <dbReference type="Rhea" id="RHEA:12973"/>
        <dbReference type="ChEBI" id="CHEBI:30616"/>
        <dbReference type="ChEBI" id="CHEBI:456215"/>
        <dbReference type="ChEBI" id="CHEBI:456216"/>
        <dbReference type="EC" id="2.7.4.3"/>
    </reaction>
</comment>
<evidence type="ECO:0000313" key="8">
    <source>
        <dbReference type="Proteomes" id="UP000258476"/>
    </source>
</evidence>
<evidence type="ECO:0000256" key="6">
    <source>
        <dbReference type="RuleBase" id="RU003331"/>
    </source>
</evidence>
<evidence type="ECO:0000256" key="3">
    <source>
        <dbReference type="ARBA" id="ARBA00022741"/>
    </source>
</evidence>
<accession>A0A3B0QHP2</accession>
<dbReference type="InterPro" id="IPR000850">
    <property type="entry name" value="Adenylat/UMP-CMP_kin"/>
</dbReference>
<dbReference type="PRINTS" id="PR00094">
    <property type="entry name" value="ADENYLTKNASE"/>
</dbReference>
<dbReference type="GO" id="GO:0004017">
    <property type="term" value="F:AMP kinase activity"/>
    <property type="evidence" value="ECO:0007669"/>
    <property type="project" value="UniProtKB-EC"/>
</dbReference>
<comment type="similarity">
    <text evidence="5">Belongs to the adenylate kinase family.</text>
</comment>
<keyword evidence="8" id="KW-1185">Reference proteome</keyword>
<evidence type="ECO:0000256" key="5">
    <source>
        <dbReference type="RuleBase" id="RU003330"/>
    </source>
</evidence>
<dbReference type="Proteomes" id="UP000258476">
    <property type="component" value="Chromosome"/>
</dbReference>
<dbReference type="KEGG" id="chla:C834K_0772"/>
<dbReference type="RefSeq" id="WP_117274505.1">
    <property type="nucleotide sequence ID" value="NZ_LS992154.1"/>
</dbReference>
<dbReference type="Gene3D" id="3.40.50.300">
    <property type="entry name" value="P-loop containing nucleotide triphosphate hydrolases"/>
    <property type="match status" value="1"/>
</dbReference>
<keyword evidence="4 5" id="KW-0418">Kinase</keyword>
<evidence type="ECO:0000256" key="2">
    <source>
        <dbReference type="ARBA" id="ARBA00022727"/>
    </source>
</evidence>
<keyword evidence="3 6" id="KW-0547">Nucleotide-binding</keyword>
<reference evidence="8" key="1">
    <citation type="submission" date="2017-11" db="EMBL/GenBank/DDBJ databases">
        <authorList>
            <person name="Seth-Smith MB H."/>
        </authorList>
    </citation>
    <scope>NUCLEOTIDE SEQUENCE [LARGE SCALE GENOMIC DNA]</scope>
</reference>
<dbReference type="GO" id="GO:0005737">
    <property type="term" value="C:cytoplasm"/>
    <property type="evidence" value="ECO:0007669"/>
    <property type="project" value="UniProtKB-SubCell"/>
</dbReference>
<keyword evidence="6" id="KW-0067">ATP-binding</keyword>
<name>A0A3B0QHP2_9CHLA</name>
<dbReference type="InterPro" id="IPR027417">
    <property type="entry name" value="P-loop_NTPase"/>
</dbReference>
<keyword evidence="2" id="KW-0545">Nucleotide biosynthesis</keyword>
<dbReference type="AlphaFoldDB" id="A0A3B0QHP2"/>
<dbReference type="Pfam" id="PF00406">
    <property type="entry name" value="ADK"/>
    <property type="match status" value="1"/>
</dbReference>
<evidence type="ECO:0000256" key="4">
    <source>
        <dbReference type="ARBA" id="ARBA00022777"/>
    </source>
</evidence>
<gene>
    <name evidence="7" type="primary">adk_2</name>
    <name evidence="7" type="ORF">C834K_0772</name>
</gene>
<dbReference type="OrthoDB" id="9805030at2"/>
<evidence type="ECO:0000313" key="7">
    <source>
        <dbReference type="EMBL" id="SYX09214.1"/>
    </source>
</evidence>
<sequence>MIDESIANSIKLYTKPFSSILLFGPPGAGKDLLGNFIAHGDSQVYVSLGDIFRCYPIGSPIRQLFHKYAVSGSLIPDEDVVAVWNYYVQGLIATGKFLPDCQDLLISGLPRTVGQAKLLDSYITVRHVIILDVHEEAKLLERTQQSLYSKGRINEVGIEVLQKRLQSYQKDIDAIIQHYPIHKISRISADQKPMEVLRDVLSRLAHVFSHPGKPAN</sequence>
<dbReference type="EC" id="2.7.4.3" evidence="6"/>
<evidence type="ECO:0000256" key="1">
    <source>
        <dbReference type="ARBA" id="ARBA00022679"/>
    </source>
</evidence>
<dbReference type="GO" id="GO:0005524">
    <property type="term" value="F:ATP binding"/>
    <property type="evidence" value="ECO:0007669"/>
    <property type="project" value="UniProtKB-KW"/>
</dbReference>
<comment type="subunit">
    <text evidence="6">Monomer.</text>
</comment>
<protein>
    <recommendedName>
        <fullName evidence="6">Adenylate kinase</fullName>
        <ecNumber evidence="6">2.7.4.3</ecNumber>
    </recommendedName>
</protein>
<organism evidence="7 8">
    <name type="scientific">Chlamydia poikilotherma</name>
    <dbReference type="NCBI Taxonomy" id="1967783"/>
    <lineage>
        <taxon>Bacteria</taxon>
        <taxon>Pseudomonadati</taxon>
        <taxon>Chlamydiota</taxon>
        <taxon>Chlamydiia</taxon>
        <taxon>Chlamydiales</taxon>
        <taxon>Chlamydiaceae</taxon>
        <taxon>Chlamydia/Chlamydophila group</taxon>
        <taxon>Chlamydia</taxon>
    </lineage>
</organism>